<evidence type="ECO:0008006" key="3">
    <source>
        <dbReference type="Google" id="ProtNLM"/>
    </source>
</evidence>
<dbReference type="OrthoDB" id="1055097at2759"/>
<dbReference type="PANTHER" id="PTHR45661:SF3">
    <property type="entry name" value="IG-LIKE DOMAIN-CONTAINING PROTEIN"/>
    <property type="match status" value="1"/>
</dbReference>
<dbReference type="GeneID" id="14882910"/>
<sequence length="629" mass="72063">MIFSQEYPDLSSCTNSAFEKCGIIKFTIPDTVVSLDLNLFNSCANLEKLVISKNVNVLPYYICENCTKLTRVVLPNYLISIKAEAFCDCSQLVDITIPNTLLRVEFGTFSNCEKLQNLYLMKCVKLRMGCLVCTLDDDFGSEGELKSDRKYTTLDMSYDCNFECTDSVFFIPENFTKIENMPFYKNRDIYVIYMSQSVFDIKRVLLNKFDNLEEIYMSSHIKKFNKSIFENCVNLKHIFNMQNVTKIRQFCFKNCSSLKSLHINKRAKISFGCFEGCVGLTSLEIPNNNKKVTFQVTNEDEKVLTPFGYTFGDHVCYFNSKDTFLKFDEIKDKNYFYELQGNFSSEELDTIVIPNNVTKISTGFFGMDALKSIDLGCVKELEDECFECSVNFLTIPTTLTKIGTKLFQSKIKPTSIDFCGNKYYTGIVTKQEQNFIEKCGVQCTNLEFELNNFEYYKYIPMGYKVIGSDRYQLPLYLTQIIIPYGVSQINSHCFSNLPNLKKVEFPETLRNINYGAFAFCYSLENVTFSQALQSIRNFVFYYCINFTQIVLPISLVDIGSSAFSNCEHVKSIDVPVSVYSVSGVFDSCYSLTSINIKNTRENTSTCSTYNGPFTCCNFEEITIPKSVTE</sequence>
<dbReference type="InterPro" id="IPR053139">
    <property type="entry name" value="Surface_bspA-like"/>
</dbReference>
<dbReference type="InterPro" id="IPR032675">
    <property type="entry name" value="LRR_dom_sf"/>
</dbReference>
<gene>
    <name evidence="1" type="ORF">EIN_393430</name>
</gene>
<proteinExistence type="predicted"/>
<evidence type="ECO:0000313" key="1">
    <source>
        <dbReference type="EMBL" id="ELP83932.1"/>
    </source>
</evidence>
<evidence type="ECO:0000313" key="2">
    <source>
        <dbReference type="Proteomes" id="UP000014680"/>
    </source>
</evidence>
<accession>L7FJC5</accession>
<dbReference type="InterPro" id="IPR026906">
    <property type="entry name" value="LRR_5"/>
</dbReference>
<name>L7FJC5_ENTIV</name>
<dbReference type="EMBL" id="KB207207">
    <property type="protein sequence ID" value="ELP83932.1"/>
    <property type="molecule type" value="Genomic_DNA"/>
</dbReference>
<dbReference type="PANTHER" id="PTHR45661">
    <property type="entry name" value="SURFACE ANTIGEN"/>
    <property type="match status" value="1"/>
</dbReference>
<keyword evidence="2" id="KW-1185">Reference proteome</keyword>
<dbReference type="RefSeq" id="XP_004183278.1">
    <property type="nucleotide sequence ID" value="XM_004183230.1"/>
</dbReference>
<dbReference type="AlphaFoldDB" id="L7FJC5"/>
<dbReference type="SUPFAM" id="SSF52058">
    <property type="entry name" value="L domain-like"/>
    <property type="match status" value="1"/>
</dbReference>
<organism evidence="1 2">
    <name type="scientific">Entamoeba invadens IP1</name>
    <dbReference type="NCBI Taxonomy" id="370355"/>
    <lineage>
        <taxon>Eukaryota</taxon>
        <taxon>Amoebozoa</taxon>
        <taxon>Evosea</taxon>
        <taxon>Archamoebae</taxon>
        <taxon>Mastigamoebida</taxon>
        <taxon>Entamoebidae</taxon>
        <taxon>Entamoeba</taxon>
    </lineage>
</organism>
<dbReference type="Proteomes" id="UP000014680">
    <property type="component" value="Unassembled WGS sequence"/>
</dbReference>
<reference evidence="1 2" key="1">
    <citation type="submission" date="2012-10" db="EMBL/GenBank/DDBJ databases">
        <authorList>
            <person name="Zafar N."/>
            <person name="Inman J."/>
            <person name="Hall N."/>
            <person name="Lorenzi H."/>
            <person name="Caler E."/>
        </authorList>
    </citation>
    <scope>NUCLEOTIDE SEQUENCE [LARGE SCALE GENOMIC DNA]</scope>
    <source>
        <strain evidence="1 2">IP1</strain>
    </source>
</reference>
<dbReference type="VEuPathDB" id="AmoebaDB:EIN_393430"/>
<dbReference type="Gene3D" id="3.80.10.10">
    <property type="entry name" value="Ribonuclease Inhibitor"/>
    <property type="match status" value="5"/>
</dbReference>
<dbReference type="Pfam" id="PF13306">
    <property type="entry name" value="LRR_5"/>
    <property type="match status" value="5"/>
</dbReference>
<protein>
    <recommendedName>
        <fullName evidence="3">Leucine rich repeat containing protein BspA family protein</fullName>
    </recommendedName>
</protein>
<dbReference type="KEGG" id="eiv:EIN_393430"/>